<dbReference type="Proteomes" id="UP000636709">
    <property type="component" value="Unassembled WGS sequence"/>
</dbReference>
<comment type="caution">
    <text evidence="5">The sequence shown here is derived from an EMBL/GenBank/DDBJ whole genome shotgun (WGS) entry which is preliminary data.</text>
</comment>
<evidence type="ECO:0000313" key="6">
    <source>
        <dbReference type="Proteomes" id="UP000636709"/>
    </source>
</evidence>
<evidence type="ECO:0000256" key="3">
    <source>
        <dbReference type="SAM" id="MobiDB-lite"/>
    </source>
</evidence>
<keyword evidence="6" id="KW-1185">Reference proteome</keyword>
<dbReference type="EMBL" id="JACEFO010001901">
    <property type="protein sequence ID" value="KAF8694927.1"/>
    <property type="molecule type" value="Genomic_DNA"/>
</dbReference>
<proteinExistence type="inferred from homology"/>
<dbReference type="PANTHER" id="PTHR21027:SF1">
    <property type="entry name" value="TRNA-SPLICING ENDONUCLEASE SUBUNIT SEN54"/>
    <property type="match status" value="1"/>
</dbReference>
<evidence type="ECO:0000256" key="2">
    <source>
        <dbReference type="ARBA" id="ARBA00022694"/>
    </source>
</evidence>
<dbReference type="Pfam" id="PF12928">
    <property type="entry name" value="tRNA_int_end_N2"/>
    <property type="match status" value="1"/>
</dbReference>
<accession>A0A835EMD7</accession>
<feature type="region of interest" description="Disordered" evidence="3">
    <location>
        <begin position="1"/>
        <end position="32"/>
    </location>
</feature>
<gene>
    <name evidence="5" type="ORF">HU200_038032</name>
</gene>
<dbReference type="InterPro" id="IPR024336">
    <property type="entry name" value="tRNA_splic_suSen54_N"/>
</dbReference>
<comment type="similarity">
    <text evidence="1">Belongs to the SEN54 family.</text>
</comment>
<feature type="domain" description="tRNA-splicing endonuclease subunit Sen54 N-terminal" evidence="4">
    <location>
        <begin position="46"/>
        <end position="105"/>
    </location>
</feature>
<name>A0A835EMD7_9POAL</name>
<dbReference type="OrthoDB" id="408683at2759"/>
<dbReference type="InterPro" id="IPR024337">
    <property type="entry name" value="tRNA_splic_suSen54"/>
</dbReference>
<evidence type="ECO:0000313" key="5">
    <source>
        <dbReference type="EMBL" id="KAF8694927.1"/>
    </source>
</evidence>
<reference evidence="5" key="1">
    <citation type="submission" date="2020-07" db="EMBL/GenBank/DDBJ databases">
        <title>Genome sequence and genetic diversity analysis of an under-domesticated orphan crop, white fonio (Digitaria exilis).</title>
        <authorList>
            <person name="Bennetzen J.L."/>
            <person name="Chen S."/>
            <person name="Ma X."/>
            <person name="Wang X."/>
            <person name="Yssel A.E.J."/>
            <person name="Chaluvadi S.R."/>
            <person name="Johnson M."/>
            <person name="Gangashetty P."/>
            <person name="Hamidou F."/>
            <person name="Sanogo M.D."/>
            <person name="Zwaenepoel A."/>
            <person name="Wallace J."/>
            <person name="Van De Peer Y."/>
            <person name="Van Deynze A."/>
        </authorList>
    </citation>
    <scope>NUCLEOTIDE SEQUENCE</scope>
    <source>
        <tissue evidence="5">Leaves</tissue>
    </source>
</reference>
<sequence length="264" mass="28981">MAGASNAGNRRRRSRAPAGGATGAGNDDAEEHHLNPFLDAAPSTSSRIQFRDVASRARWVEEAGAAEVVEGKGKLWLTTGVTRGGKLCYNVEEIGFLVERGAMILLSDKDETIGIEGIYEKIAGGKYGCSWDAFQAYKHLKSLGYIVGRYGVPWTLKNSGVVHTDQSFNKVDGTCSDRTKSLKEMHIDRLSPSFEVYVPNSKFKKSSPGAPNFLLCVLRNKPFLRVELERLENNFGGIPLKYCHVDHGRVSFLSFDEVALPSLP</sequence>
<evidence type="ECO:0000259" key="4">
    <source>
        <dbReference type="Pfam" id="PF12928"/>
    </source>
</evidence>
<dbReference type="GO" id="GO:0000379">
    <property type="term" value="P:tRNA-type intron splice site recognition and cleavage"/>
    <property type="evidence" value="ECO:0007669"/>
    <property type="project" value="TreeGrafter"/>
</dbReference>
<keyword evidence="2" id="KW-0819">tRNA processing</keyword>
<dbReference type="GO" id="GO:0000214">
    <property type="term" value="C:tRNA-intron endonuclease complex"/>
    <property type="evidence" value="ECO:0007669"/>
    <property type="project" value="TreeGrafter"/>
</dbReference>
<organism evidence="5 6">
    <name type="scientific">Digitaria exilis</name>
    <dbReference type="NCBI Taxonomy" id="1010633"/>
    <lineage>
        <taxon>Eukaryota</taxon>
        <taxon>Viridiplantae</taxon>
        <taxon>Streptophyta</taxon>
        <taxon>Embryophyta</taxon>
        <taxon>Tracheophyta</taxon>
        <taxon>Spermatophyta</taxon>
        <taxon>Magnoliopsida</taxon>
        <taxon>Liliopsida</taxon>
        <taxon>Poales</taxon>
        <taxon>Poaceae</taxon>
        <taxon>PACMAD clade</taxon>
        <taxon>Panicoideae</taxon>
        <taxon>Panicodae</taxon>
        <taxon>Paniceae</taxon>
        <taxon>Anthephorinae</taxon>
        <taxon>Digitaria</taxon>
    </lineage>
</organism>
<dbReference type="PANTHER" id="PTHR21027">
    <property type="entry name" value="TRNA-SPLICING ENDONUCLEASE SUBUNIT SEN54"/>
    <property type="match status" value="1"/>
</dbReference>
<dbReference type="AlphaFoldDB" id="A0A835EMD7"/>
<protein>
    <recommendedName>
        <fullName evidence="4">tRNA-splicing endonuclease subunit Sen54 N-terminal domain-containing protein</fullName>
    </recommendedName>
</protein>
<evidence type="ECO:0000256" key="1">
    <source>
        <dbReference type="ARBA" id="ARBA00005736"/>
    </source>
</evidence>